<accession>A0ABW5L1I0</accession>
<evidence type="ECO:0000313" key="3">
    <source>
        <dbReference type="EMBL" id="MFD2554400.1"/>
    </source>
</evidence>
<evidence type="ECO:0000256" key="1">
    <source>
        <dbReference type="SAM" id="Phobius"/>
    </source>
</evidence>
<keyword evidence="1" id="KW-1133">Transmembrane helix</keyword>
<keyword evidence="1" id="KW-0812">Transmembrane</keyword>
<comment type="caution">
    <text evidence="3">The sequence shown here is derived from an EMBL/GenBank/DDBJ whole genome shotgun (WGS) entry which is preliminary data.</text>
</comment>
<gene>
    <name evidence="3" type="ORF">ACFSQW_08355</name>
</gene>
<protein>
    <submittedName>
        <fullName evidence="3">LiaI-LiaF-like domain-containing protein</fullName>
    </submittedName>
</protein>
<proteinExistence type="predicted"/>
<sequence>MKGKISTGIWFIFFGVIALLHNFDIINFNFWALIPYWPLLIIAIGANLIFQNRAHGVLILSAINICLCIFLGYKGMTSTERFNFGGPINYSTSDDTLGTAPLVEIPFATGTEQASLEFNVGASTITLDSVPSTQLLKASTPNANVGLKLENTGDSLLPHLDLTSVIKHNNNQQNKIQLALHASPLWNLTINMGASKFVADFSKHKIEYLEINAGAASLDMTFGMPQTQESTLEINTAASNCTINVPKDAACKLEMESILTSKKFDGFHKKEDAQQTDNYDTAEKKYIIKITGAANSLKINRY</sequence>
<name>A0ABW5L1I0_9SPHI</name>
<feature type="transmembrane region" description="Helical" evidence="1">
    <location>
        <begin position="29"/>
        <end position="50"/>
    </location>
</feature>
<feature type="transmembrane region" description="Helical" evidence="1">
    <location>
        <begin position="7"/>
        <end position="23"/>
    </location>
</feature>
<dbReference type="EMBL" id="JBHULD010000009">
    <property type="protein sequence ID" value="MFD2554400.1"/>
    <property type="molecule type" value="Genomic_DNA"/>
</dbReference>
<dbReference type="RefSeq" id="WP_210355026.1">
    <property type="nucleotide sequence ID" value="NZ_JAEQMU010000003.1"/>
</dbReference>
<dbReference type="Pfam" id="PF18917">
    <property type="entry name" value="LiaI-LiaF-like_TM1"/>
    <property type="match status" value="1"/>
</dbReference>
<reference evidence="4" key="1">
    <citation type="journal article" date="2019" name="Int. J. Syst. Evol. Microbiol.">
        <title>The Global Catalogue of Microorganisms (GCM) 10K type strain sequencing project: providing services to taxonomists for standard genome sequencing and annotation.</title>
        <authorList>
            <consortium name="The Broad Institute Genomics Platform"/>
            <consortium name="The Broad Institute Genome Sequencing Center for Infectious Disease"/>
            <person name="Wu L."/>
            <person name="Ma J."/>
        </authorList>
    </citation>
    <scope>NUCLEOTIDE SEQUENCE [LARGE SCALE GENOMIC DNA]</scope>
    <source>
        <strain evidence="4">KCTC 52298</strain>
    </source>
</reference>
<dbReference type="Proteomes" id="UP001597440">
    <property type="component" value="Unassembled WGS sequence"/>
</dbReference>
<keyword evidence="1" id="KW-0472">Membrane</keyword>
<dbReference type="InterPro" id="IPR043726">
    <property type="entry name" value="LiaI-LiaF-like_TM1"/>
</dbReference>
<organism evidence="3 4">
    <name type="scientific">Sphingobacterium tabacisoli</name>
    <dbReference type="NCBI Taxonomy" id="2044855"/>
    <lineage>
        <taxon>Bacteria</taxon>
        <taxon>Pseudomonadati</taxon>
        <taxon>Bacteroidota</taxon>
        <taxon>Sphingobacteriia</taxon>
        <taxon>Sphingobacteriales</taxon>
        <taxon>Sphingobacteriaceae</taxon>
        <taxon>Sphingobacterium</taxon>
    </lineage>
</organism>
<keyword evidence="4" id="KW-1185">Reference proteome</keyword>
<feature type="transmembrane region" description="Helical" evidence="1">
    <location>
        <begin position="57"/>
        <end position="73"/>
    </location>
</feature>
<feature type="domain" description="LiaI-LiaF-like transmembrane region" evidence="2">
    <location>
        <begin position="7"/>
        <end position="49"/>
    </location>
</feature>
<evidence type="ECO:0000259" key="2">
    <source>
        <dbReference type="Pfam" id="PF18917"/>
    </source>
</evidence>
<evidence type="ECO:0000313" key="4">
    <source>
        <dbReference type="Proteomes" id="UP001597440"/>
    </source>
</evidence>